<dbReference type="PANTHER" id="PTHR12558:SF13">
    <property type="entry name" value="CELL DIVISION CYCLE PROTEIN 27 HOMOLOG"/>
    <property type="match status" value="1"/>
</dbReference>
<dbReference type="PANTHER" id="PTHR12558">
    <property type="entry name" value="CELL DIVISION CYCLE 16,23,27"/>
    <property type="match status" value="1"/>
</dbReference>
<reference evidence="2 3" key="1">
    <citation type="submission" date="2017-02" db="EMBL/GenBank/DDBJ databases">
        <title>Whole genome sequencing of Metallibacterium scheffleri DSM 24874 (T).</title>
        <authorList>
            <person name="Kumar S."/>
            <person name="Patil P."/>
            <person name="Patil P.B."/>
        </authorList>
    </citation>
    <scope>NUCLEOTIDE SEQUENCE [LARGE SCALE GENOMIC DNA]</scope>
    <source>
        <strain evidence="2 3">DSM 24874</strain>
    </source>
</reference>
<dbReference type="SUPFAM" id="SSF48452">
    <property type="entry name" value="TPR-like"/>
    <property type="match status" value="3"/>
</dbReference>
<evidence type="ECO:0000256" key="1">
    <source>
        <dbReference type="PROSITE-ProRule" id="PRU00339"/>
    </source>
</evidence>
<dbReference type="Pfam" id="PF13432">
    <property type="entry name" value="TPR_16"/>
    <property type="match status" value="2"/>
</dbReference>
<dbReference type="InterPro" id="IPR011990">
    <property type="entry name" value="TPR-like_helical_dom_sf"/>
</dbReference>
<feature type="repeat" description="TPR" evidence="1">
    <location>
        <begin position="168"/>
        <end position="201"/>
    </location>
</feature>
<dbReference type="Pfam" id="PF14559">
    <property type="entry name" value="TPR_19"/>
    <property type="match status" value="1"/>
</dbReference>
<evidence type="ECO:0000313" key="3">
    <source>
        <dbReference type="Proteomes" id="UP000307749"/>
    </source>
</evidence>
<dbReference type="Gene3D" id="1.25.40.10">
    <property type="entry name" value="Tetratricopeptide repeat domain"/>
    <property type="match status" value="2"/>
</dbReference>
<proteinExistence type="predicted"/>
<protein>
    <submittedName>
        <fullName evidence="2">Uncharacterized protein</fullName>
    </submittedName>
</protein>
<comment type="caution">
    <text evidence="2">The sequence shown here is derived from an EMBL/GenBank/DDBJ whole genome shotgun (WGS) entry which is preliminary data.</text>
</comment>
<sequence length="692" mass="74621">MRDEILELEQQGRLAEAEARAQAWLDAEPDAIEPRHVLGLVRIRRGAYVAALETLLPAVQRDPAQPALQVSCGRAALLAGDRGRARMAFEAARRLDPNNLDAYIGLAATALAGGDLDTAESGFRTALRADEDAVEAWLGLGQTLAGKGDQEASARCFNMALEIRPDDAAAQFSLAQTLRAQGYLDFALRAFERALELNSELAVARLQLAETLAQRGRSTAALQVFEQLREHPRYAAAALSGMGELALARGAVPLALTLFQQALARDVDHERAVLGLVQALERNGQAEAAQRLLRDWLGAHPESSGARAALAERLLRGNDAAGAVALWREALARSPGQASLRADLALALERTGDFASADQEAERAALGGRWPPLVLLRARAALRDSAFETARDRLKGLDEAKLNPVQRRHRQHLLGLAALGKRDWPAAQQAFLAMHADDAAALPALPDAKTMGPRLRELAALPALPTLPATLPSAPIVLVGLPGSGVHRLASLLARQSGLKVRSDYFSGSDLLARADDPRLLQPLTAAELDSLALRYARGVRRAAPAVEQVIDWLPRLDARLLPSLKRALPGVRLLLAWREPEACLLDWLAFGYQRGYPLHDVAQAQYWLQQAGAQLALGVELLPAQALEMDALLAEKPQLPPELGVFLGRDDLQLPEAWRSESRYLGLPTSVPTPTRSAWLQALQATAAPSA</sequence>
<organism evidence="2 3">
    <name type="scientific">Metallibacterium scheffleri</name>
    <dbReference type="NCBI Taxonomy" id="993689"/>
    <lineage>
        <taxon>Bacteria</taxon>
        <taxon>Pseudomonadati</taxon>
        <taxon>Pseudomonadota</taxon>
        <taxon>Gammaproteobacteria</taxon>
        <taxon>Lysobacterales</taxon>
        <taxon>Rhodanobacteraceae</taxon>
        <taxon>Metallibacterium</taxon>
    </lineage>
</organism>
<dbReference type="SMART" id="SM00028">
    <property type="entry name" value="TPR"/>
    <property type="match status" value="6"/>
</dbReference>
<keyword evidence="1" id="KW-0802">TPR repeat</keyword>
<dbReference type="AlphaFoldDB" id="A0A4S3KRV2"/>
<feature type="repeat" description="TPR" evidence="1">
    <location>
        <begin position="134"/>
        <end position="167"/>
    </location>
</feature>
<dbReference type="Proteomes" id="UP000307749">
    <property type="component" value="Unassembled WGS sequence"/>
</dbReference>
<dbReference type="STRING" id="993689.GCA_002077135_00807"/>
<evidence type="ECO:0000313" key="2">
    <source>
        <dbReference type="EMBL" id="THD11837.1"/>
    </source>
</evidence>
<name>A0A4S3KRV2_9GAMM</name>
<dbReference type="OrthoDB" id="5965059at2"/>
<gene>
    <name evidence="2" type="ORF">B1806_01800</name>
</gene>
<dbReference type="InterPro" id="IPR019734">
    <property type="entry name" value="TPR_rpt"/>
</dbReference>
<keyword evidence="3" id="KW-1185">Reference proteome</keyword>
<dbReference type="PROSITE" id="PS50005">
    <property type="entry name" value="TPR"/>
    <property type="match status" value="2"/>
</dbReference>
<dbReference type="EMBL" id="MWQO01000006">
    <property type="protein sequence ID" value="THD11837.1"/>
    <property type="molecule type" value="Genomic_DNA"/>
</dbReference>
<accession>A0A4S3KRV2</accession>
<dbReference type="RefSeq" id="WP_081126185.1">
    <property type="nucleotide sequence ID" value="NZ_LDOS01000001.1"/>
</dbReference>